<feature type="domain" description="Myb-like" evidence="12">
    <location>
        <begin position="59"/>
        <end position="111"/>
    </location>
</feature>
<evidence type="ECO:0000256" key="6">
    <source>
        <dbReference type="ARBA" id="ARBA00023163"/>
    </source>
</evidence>
<keyword evidence="3" id="KW-0805">Transcription regulation</keyword>
<comment type="function">
    <text evidence="8">Activates DODA1 and CYP76AD1 in the betalain red pigment pathway.</text>
</comment>
<sequence>MIQPFVSTLNTINYSHYVTVSNHAGEVKKGLWSEEEDELLRKCIQKYGEGNWKRVPKRAGEVKKGLWSEEEDELLRKCIQKYGEGNWKRVPKRAGLKRCRKSCRWRWLNYLKPNIKRWEFSEDEVGLITKLHNFLGNRWSLIADRLPGRTINDIKNYCNTHLYKKNLSSNEALPTKTNHGFIVSDCTKDSNGLGPNNEGPNKSPLMDDLMEEELKHAEWLKNILAELKKDENGIDFQLFSEPLIGPILGQVEPNIDDGMDQWLSILGDTNFLISS</sequence>
<comment type="subcellular location">
    <subcellularLocation>
        <location evidence="1">Nucleus</location>
    </subcellularLocation>
</comment>
<evidence type="ECO:0000313" key="14">
    <source>
        <dbReference type="EMBL" id="ANU06196.1"/>
    </source>
</evidence>
<dbReference type="PANTHER" id="PTHR47999:SF24">
    <property type="entry name" value="TRANSCRIPTION FACTOR MYB90"/>
    <property type="match status" value="1"/>
</dbReference>
<feature type="domain" description="HTH myb-type" evidence="13">
    <location>
        <begin position="116"/>
        <end position="166"/>
    </location>
</feature>
<dbReference type="SMART" id="SM00717">
    <property type="entry name" value="SANT"/>
    <property type="match status" value="3"/>
</dbReference>
<dbReference type="Pfam" id="PF00249">
    <property type="entry name" value="Myb_DNA-binding"/>
    <property type="match status" value="3"/>
</dbReference>
<dbReference type="PROSITE" id="PS51294">
    <property type="entry name" value="HTH_MYB"/>
    <property type="match status" value="3"/>
</dbReference>
<dbReference type="GO" id="GO:0003677">
    <property type="term" value="F:DNA binding"/>
    <property type="evidence" value="ECO:0007669"/>
    <property type="project" value="UniProtKB-KW"/>
</dbReference>
<dbReference type="FunFam" id="1.10.10.60:FF:000218">
    <property type="entry name" value="Myb transcription factor"/>
    <property type="match status" value="1"/>
</dbReference>
<feature type="domain" description="HTH myb-type" evidence="13">
    <location>
        <begin position="26"/>
        <end position="60"/>
    </location>
</feature>
<protein>
    <recommendedName>
        <fullName evidence="9">Transcription factor MYB1</fullName>
    </recommendedName>
    <alternativeName>
        <fullName evidence="10">Anthocyanin MYB-like protein 1</fullName>
    </alternativeName>
    <alternativeName>
        <fullName evidence="11">R2R3 MYB transcriptional regulator 1</fullName>
    </alternativeName>
</protein>
<evidence type="ECO:0000256" key="7">
    <source>
        <dbReference type="ARBA" id="ARBA00023242"/>
    </source>
</evidence>
<name>A0A1B1RVA8_AMATR</name>
<keyword evidence="6" id="KW-0804">Transcription</keyword>
<evidence type="ECO:0000256" key="2">
    <source>
        <dbReference type="ARBA" id="ARBA00022737"/>
    </source>
</evidence>
<evidence type="ECO:0000256" key="5">
    <source>
        <dbReference type="ARBA" id="ARBA00023159"/>
    </source>
</evidence>
<evidence type="ECO:0000256" key="11">
    <source>
        <dbReference type="ARBA" id="ARBA00081461"/>
    </source>
</evidence>
<dbReference type="GO" id="GO:0005634">
    <property type="term" value="C:nucleus"/>
    <property type="evidence" value="ECO:0007669"/>
    <property type="project" value="UniProtKB-SubCell"/>
</dbReference>
<evidence type="ECO:0000256" key="8">
    <source>
        <dbReference type="ARBA" id="ARBA00058781"/>
    </source>
</evidence>
<reference evidence="14" key="1">
    <citation type="submission" date="2016-01" db="EMBL/GenBank/DDBJ databases">
        <title>Cloning and expression of a betacyanins-related transcription factor gene AmMYB1 in amaranth.</title>
        <authorList>
            <person name="Xie L."/>
            <person name="Liu S."/>
            <person name="Lai Z."/>
        </authorList>
    </citation>
    <scope>NUCLEOTIDE SEQUENCE</scope>
    <source>
        <tissue evidence="14">Leaf</tissue>
    </source>
</reference>
<dbReference type="Gene3D" id="1.10.10.60">
    <property type="entry name" value="Homeodomain-like"/>
    <property type="match status" value="3"/>
</dbReference>
<keyword evidence="4" id="KW-0238">DNA-binding</keyword>
<dbReference type="InterPro" id="IPR009057">
    <property type="entry name" value="Homeodomain-like_sf"/>
</dbReference>
<dbReference type="PROSITE" id="PS50090">
    <property type="entry name" value="MYB_LIKE"/>
    <property type="match status" value="3"/>
</dbReference>
<evidence type="ECO:0000259" key="13">
    <source>
        <dbReference type="PROSITE" id="PS51294"/>
    </source>
</evidence>
<keyword evidence="5" id="KW-0010">Activator</keyword>
<dbReference type="InterPro" id="IPR001005">
    <property type="entry name" value="SANT/Myb"/>
</dbReference>
<dbReference type="EMBL" id="KU557505">
    <property type="protein sequence ID" value="ANU06196.1"/>
    <property type="molecule type" value="mRNA"/>
</dbReference>
<feature type="domain" description="HTH myb-type" evidence="13">
    <location>
        <begin position="61"/>
        <end position="115"/>
    </location>
</feature>
<dbReference type="InterPro" id="IPR017930">
    <property type="entry name" value="Myb_dom"/>
</dbReference>
<evidence type="ECO:0000256" key="1">
    <source>
        <dbReference type="ARBA" id="ARBA00004123"/>
    </source>
</evidence>
<dbReference type="AlphaFoldDB" id="A0A1B1RVA8"/>
<feature type="domain" description="Myb-like" evidence="12">
    <location>
        <begin position="24"/>
        <end position="58"/>
    </location>
</feature>
<dbReference type="CDD" id="cd00167">
    <property type="entry name" value="SANT"/>
    <property type="match status" value="3"/>
</dbReference>
<dbReference type="GO" id="GO:0080090">
    <property type="term" value="P:regulation of primary metabolic process"/>
    <property type="evidence" value="ECO:0007669"/>
    <property type="project" value="UniProtKB-ARBA"/>
</dbReference>
<organism evidence="14">
    <name type="scientific">Amaranthus tricolor</name>
    <name type="common">Joseph's coat</name>
    <name type="synonym">Amaranthus gangeticus</name>
    <dbReference type="NCBI Taxonomy" id="29722"/>
    <lineage>
        <taxon>Eukaryota</taxon>
        <taxon>Viridiplantae</taxon>
        <taxon>Streptophyta</taxon>
        <taxon>Embryophyta</taxon>
        <taxon>Tracheophyta</taxon>
        <taxon>Spermatophyta</taxon>
        <taxon>Magnoliopsida</taxon>
        <taxon>eudicotyledons</taxon>
        <taxon>Gunneridae</taxon>
        <taxon>Pentapetalae</taxon>
        <taxon>Caryophyllales</taxon>
        <taxon>Amaranthaceae</taxon>
        <taxon>Amaranthus</taxon>
    </lineage>
</organism>
<dbReference type="InterPro" id="IPR015495">
    <property type="entry name" value="Myb_TF_plants"/>
</dbReference>
<keyword evidence="2" id="KW-0677">Repeat</keyword>
<evidence type="ECO:0000256" key="9">
    <source>
        <dbReference type="ARBA" id="ARBA00070748"/>
    </source>
</evidence>
<keyword evidence="7" id="KW-0539">Nucleus</keyword>
<dbReference type="PANTHER" id="PTHR47999">
    <property type="entry name" value="TRANSCRIPTION FACTOR MYB8-RELATED-RELATED"/>
    <property type="match status" value="1"/>
</dbReference>
<proteinExistence type="evidence at transcript level"/>
<evidence type="ECO:0000256" key="3">
    <source>
        <dbReference type="ARBA" id="ARBA00023015"/>
    </source>
</evidence>
<feature type="domain" description="Myb-like" evidence="12">
    <location>
        <begin position="112"/>
        <end position="162"/>
    </location>
</feature>
<evidence type="ECO:0000256" key="4">
    <source>
        <dbReference type="ARBA" id="ARBA00023125"/>
    </source>
</evidence>
<evidence type="ECO:0000259" key="12">
    <source>
        <dbReference type="PROSITE" id="PS50090"/>
    </source>
</evidence>
<evidence type="ECO:0000256" key="10">
    <source>
        <dbReference type="ARBA" id="ARBA00078693"/>
    </source>
</evidence>
<dbReference type="SUPFAM" id="SSF46689">
    <property type="entry name" value="Homeodomain-like"/>
    <property type="match status" value="2"/>
</dbReference>
<accession>A0A1B1RVA8</accession>